<reference evidence="2 3" key="1">
    <citation type="journal article" date="2011" name="PLoS Pathog.">
        <title>Endophytic Life Strategies Decoded by Genome and Transcriptome Analyses of the Mutualistic Root Symbiont Piriformospora indica.</title>
        <authorList>
            <person name="Zuccaro A."/>
            <person name="Lahrmann U."/>
            <person name="Guldener U."/>
            <person name="Langen G."/>
            <person name="Pfiffi S."/>
            <person name="Biedenkopf D."/>
            <person name="Wong P."/>
            <person name="Samans B."/>
            <person name="Grimm C."/>
            <person name="Basiewicz M."/>
            <person name="Murat C."/>
            <person name="Martin F."/>
            <person name="Kogel K.H."/>
        </authorList>
    </citation>
    <scope>NUCLEOTIDE SEQUENCE [LARGE SCALE GENOMIC DNA]</scope>
    <source>
        <strain evidence="2 3">DSM 11827</strain>
    </source>
</reference>
<organism evidence="2 3">
    <name type="scientific">Serendipita indica (strain DSM 11827)</name>
    <name type="common">Root endophyte fungus</name>
    <name type="synonym">Piriformospora indica</name>
    <dbReference type="NCBI Taxonomy" id="1109443"/>
    <lineage>
        <taxon>Eukaryota</taxon>
        <taxon>Fungi</taxon>
        <taxon>Dikarya</taxon>
        <taxon>Basidiomycota</taxon>
        <taxon>Agaricomycotina</taxon>
        <taxon>Agaricomycetes</taxon>
        <taxon>Sebacinales</taxon>
        <taxon>Serendipitaceae</taxon>
        <taxon>Serendipita</taxon>
    </lineage>
</organism>
<evidence type="ECO:0000313" key="2">
    <source>
        <dbReference type="EMBL" id="CCA67721.1"/>
    </source>
</evidence>
<keyword evidence="3" id="KW-1185">Reference proteome</keyword>
<dbReference type="AlphaFoldDB" id="G4T8Q7"/>
<proteinExistence type="predicted"/>
<dbReference type="Proteomes" id="UP000007148">
    <property type="component" value="Unassembled WGS sequence"/>
</dbReference>
<comment type="caution">
    <text evidence="2">The sequence shown here is derived from an EMBL/GenBank/DDBJ whole genome shotgun (WGS) entry which is preliminary data.</text>
</comment>
<accession>G4T8Q7</accession>
<protein>
    <submittedName>
        <fullName evidence="2">Uncharacterized protein</fullName>
    </submittedName>
</protein>
<dbReference type="HOGENOM" id="CLU_2484138_0_0_1"/>
<evidence type="ECO:0000313" key="3">
    <source>
        <dbReference type="Proteomes" id="UP000007148"/>
    </source>
</evidence>
<name>G4T8Q7_SERID</name>
<feature type="region of interest" description="Disordered" evidence="1">
    <location>
        <begin position="60"/>
        <end position="87"/>
    </location>
</feature>
<dbReference type="InParanoid" id="G4T8Q7"/>
<sequence length="87" mass="9320">MTDSWDGPSEAFTLVPVHALHNPSAGARGDATCCICGEKGGHNRGCIQRQMEVEAAADLEAHKHESQAQQVQLQQQFPPGRTSSNGH</sequence>
<dbReference type="EMBL" id="CAFZ01000018">
    <property type="protein sequence ID" value="CCA67721.1"/>
    <property type="molecule type" value="Genomic_DNA"/>
</dbReference>
<feature type="compositionally biased region" description="Low complexity" evidence="1">
    <location>
        <begin position="67"/>
        <end position="76"/>
    </location>
</feature>
<gene>
    <name evidence="2" type="ORF">PIIN_01548</name>
</gene>
<evidence type="ECO:0000256" key="1">
    <source>
        <dbReference type="SAM" id="MobiDB-lite"/>
    </source>
</evidence>